<dbReference type="EMBL" id="CP118157">
    <property type="protein sequence ID" value="WOF23115.1"/>
    <property type="molecule type" value="Genomic_DNA"/>
</dbReference>
<reference evidence="1 2" key="1">
    <citation type="submission" date="2023-02" db="EMBL/GenBank/DDBJ databases">
        <title>Microbacterium betulae sp. nov., isolated from birch wood.</title>
        <authorList>
            <person name="Pasciak M."/>
            <person name="Pawlik K.J."/>
            <person name="Martynowski D."/>
            <person name="Laczmanski L."/>
            <person name="Ciekot J."/>
            <person name="Szponar B."/>
            <person name="Wojcik-Fatla A."/>
            <person name="Mackiewicz B."/>
            <person name="Farian E."/>
            <person name="Cholewa G."/>
            <person name="Cholewa A."/>
            <person name="Dutkiewicz J."/>
        </authorList>
    </citation>
    <scope>NUCLEOTIDE SEQUENCE [LARGE SCALE GENOMIC DNA]</scope>
    <source>
        <strain evidence="1 2">AB</strain>
    </source>
</reference>
<evidence type="ECO:0000313" key="2">
    <source>
        <dbReference type="Proteomes" id="UP001305498"/>
    </source>
</evidence>
<dbReference type="Proteomes" id="UP001305498">
    <property type="component" value="Chromosome"/>
</dbReference>
<evidence type="ECO:0000313" key="1">
    <source>
        <dbReference type="EMBL" id="WOF23115.1"/>
    </source>
</evidence>
<dbReference type="InterPro" id="IPR011330">
    <property type="entry name" value="Glyco_hydro/deAcase_b/a-brl"/>
</dbReference>
<sequence length="324" mass="36465">MMAGRAPLRNNERLVYAPMSTRPRVTMPGGALVAFWHAPNVEHYDYIAPGGGTPQGRVAYPDLQHYMHRDSGNRVGLWRMLRAVDAFEMPSTVSLSLSLLEEQPEVRDAVLERDWEIMSHGISNLRPLYGLSYDEEDAFFALSQRLSEAYCGGRRIKGMLGPKVSGTDNTCELLVAHGMAYVADWIHDEQPRPLRTAAGGRLVSMPYSFMLNDVPMIHARSLSGREFIDLAIAQIDRLLRDAEEDGQARVACFATHPFLSGQPWFHRYLSEVFAYVRSDDRIRCTTAGEIADHYIENHYDEQVAFAARLESEHLAALTPQEVSP</sequence>
<gene>
    <name evidence="1" type="ORF">N8K70_00170</name>
</gene>
<dbReference type="KEGG" id="mbet:N8K70_00170"/>
<keyword evidence="2" id="KW-1185">Reference proteome</keyword>
<proteinExistence type="predicted"/>
<protein>
    <submittedName>
        <fullName evidence="1">Polysaccharide deacetylase family protein</fullName>
    </submittedName>
</protein>
<dbReference type="PANTHER" id="PTHR43123">
    <property type="entry name" value="POLYSACCHARIDE DEACETYLASE-RELATED"/>
    <property type="match status" value="1"/>
</dbReference>
<dbReference type="Gene3D" id="3.20.20.370">
    <property type="entry name" value="Glycoside hydrolase/deacetylase"/>
    <property type="match status" value="1"/>
</dbReference>
<organism evidence="1 2">
    <name type="scientific">Microbacterium betulae</name>
    <dbReference type="NCBI Taxonomy" id="2981139"/>
    <lineage>
        <taxon>Bacteria</taxon>
        <taxon>Bacillati</taxon>
        <taxon>Actinomycetota</taxon>
        <taxon>Actinomycetes</taxon>
        <taxon>Micrococcales</taxon>
        <taxon>Microbacteriaceae</taxon>
        <taxon>Microbacterium</taxon>
    </lineage>
</organism>
<dbReference type="AlphaFoldDB" id="A0AA97I770"/>
<dbReference type="SUPFAM" id="SSF88713">
    <property type="entry name" value="Glycoside hydrolase/deacetylase"/>
    <property type="match status" value="1"/>
</dbReference>
<dbReference type="PANTHER" id="PTHR43123:SF4">
    <property type="entry name" value="POLYSACCHARIDE DEACETYLASE"/>
    <property type="match status" value="1"/>
</dbReference>
<dbReference type="GO" id="GO:0005975">
    <property type="term" value="P:carbohydrate metabolic process"/>
    <property type="evidence" value="ECO:0007669"/>
    <property type="project" value="InterPro"/>
</dbReference>
<accession>A0AA97I770</accession>
<name>A0AA97I770_9MICO</name>
<dbReference type="RefSeq" id="WP_317139586.1">
    <property type="nucleotide sequence ID" value="NZ_CP118157.1"/>
</dbReference>